<evidence type="ECO:0000259" key="6">
    <source>
        <dbReference type="SMART" id="SM00387"/>
    </source>
</evidence>
<evidence type="ECO:0000313" key="8">
    <source>
        <dbReference type="Proteomes" id="UP000549695"/>
    </source>
</evidence>
<dbReference type="Pfam" id="PF02518">
    <property type="entry name" value="HATPase_c"/>
    <property type="match status" value="1"/>
</dbReference>
<feature type="domain" description="Histidine kinase/HSP90-like ATPase" evidence="6">
    <location>
        <begin position="289"/>
        <end position="384"/>
    </location>
</feature>
<dbReference type="RefSeq" id="WP_179762190.1">
    <property type="nucleotide sequence ID" value="NZ_BAAAJZ010000006.1"/>
</dbReference>
<sequence>MRRSTEPNRVVPGDAVLDQLALRHSELLVLLDESAAMNAVARRIREVGGFDMSLVGRVEYDGAMVHRSWLGTQSTALHRLLVPEGHGLGGKSLLQRRPVWVRDYLASSAITHEFDELVAREDLRAMLAVPMIYDGEVLGAVYVGVRGKVSFGEQVVSLVEEAACAASATLVSARRAQIQTRVAVQADRRRKAAELHDSVSPVLFRIGAELRSLRAVTGAECVRARVEELERQVQDVTSMLRSTLAELNEQPPDRHLAVSIQEDCEAFEERTGTPARYVPLAVIPDLGPGRNEALLGVVREALVNVEKHAHASAVVVTVSIVGDTLSVAVADDGCGWSEDRADPAPGHLGLSLAAQRMQRLGGGVVMSANDDGGSTVRAWVPCYAGDRNG</sequence>
<evidence type="ECO:0000256" key="3">
    <source>
        <dbReference type="ARBA" id="ARBA00023012"/>
    </source>
</evidence>
<evidence type="ECO:0000313" key="7">
    <source>
        <dbReference type="EMBL" id="NYG04307.1"/>
    </source>
</evidence>
<keyword evidence="8" id="KW-1185">Reference proteome</keyword>
<dbReference type="Pfam" id="PF07730">
    <property type="entry name" value="HisKA_3"/>
    <property type="match status" value="1"/>
</dbReference>
<organism evidence="7 8">
    <name type="scientific">Pseudonocardia alni</name>
    <name type="common">Amycolata alni</name>
    <dbReference type="NCBI Taxonomy" id="33907"/>
    <lineage>
        <taxon>Bacteria</taxon>
        <taxon>Bacillati</taxon>
        <taxon>Actinomycetota</taxon>
        <taxon>Actinomycetes</taxon>
        <taxon>Pseudonocardiales</taxon>
        <taxon>Pseudonocardiaceae</taxon>
        <taxon>Pseudonocardia</taxon>
    </lineage>
</organism>
<comment type="caution">
    <text evidence="7">The sequence shown here is derived from an EMBL/GenBank/DDBJ whole genome shotgun (WGS) entry which is preliminary data.</text>
</comment>
<gene>
    <name evidence="7" type="ORF">HDA37_004592</name>
</gene>
<evidence type="ECO:0000256" key="4">
    <source>
        <dbReference type="SAM" id="Coils"/>
    </source>
</evidence>
<dbReference type="Gene3D" id="1.20.5.1930">
    <property type="match status" value="1"/>
</dbReference>
<protein>
    <submittedName>
        <fullName evidence="7">Signal transduction histidine kinase</fullName>
    </submittedName>
</protein>
<dbReference type="GeneID" id="98054266"/>
<dbReference type="SUPFAM" id="SSF55781">
    <property type="entry name" value="GAF domain-like"/>
    <property type="match status" value="1"/>
</dbReference>
<dbReference type="GO" id="GO:0000155">
    <property type="term" value="F:phosphorelay sensor kinase activity"/>
    <property type="evidence" value="ECO:0007669"/>
    <property type="project" value="InterPro"/>
</dbReference>
<proteinExistence type="predicted"/>
<evidence type="ECO:0000259" key="5">
    <source>
        <dbReference type="SMART" id="SM00065"/>
    </source>
</evidence>
<dbReference type="Gene3D" id="3.30.450.40">
    <property type="match status" value="1"/>
</dbReference>
<keyword evidence="4" id="KW-0175">Coiled coil</keyword>
<dbReference type="AlphaFoldDB" id="A0A852W5C6"/>
<dbReference type="Proteomes" id="UP000549695">
    <property type="component" value="Unassembled WGS sequence"/>
</dbReference>
<keyword evidence="2 7" id="KW-0418">Kinase</keyword>
<dbReference type="InterPro" id="IPR036890">
    <property type="entry name" value="HATPase_C_sf"/>
</dbReference>
<dbReference type="InterPro" id="IPR003018">
    <property type="entry name" value="GAF"/>
</dbReference>
<dbReference type="InterPro" id="IPR011712">
    <property type="entry name" value="Sig_transdc_His_kin_sub3_dim/P"/>
</dbReference>
<dbReference type="EMBL" id="JACCCZ010000001">
    <property type="protein sequence ID" value="NYG04307.1"/>
    <property type="molecule type" value="Genomic_DNA"/>
</dbReference>
<accession>A0A852W5C6</accession>
<evidence type="ECO:0000256" key="1">
    <source>
        <dbReference type="ARBA" id="ARBA00022679"/>
    </source>
</evidence>
<name>A0A852W5C6_PSEA5</name>
<dbReference type="InterPro" id="IPR029016">
    <property type="entry name" value="GAF-like_dom_sf"/>
</dbReference>
<dbReference type="SUPFAM" id="SSF55874">
    <property type="entry name" value="ATPase domain of HSP90 chaperone/DNA topoisomerase II/histidine kinase"/>
    <property type="match status" value="1"/>
</dbReference>
<dbReference type="GO" id="GO:0046983">
    <property type="term" value="F:protein dimerization activity"/>
    <property type="evidence" value="ECO:0007669"/>
    <property type="project" value="InterPro"/>
</dbReference>
<dbReference type="InterPro" id="IPR003594">
    <property type="entry name" value="HATPase_dom"/>
</dbReference>
<dbReference type="SMART" id="SM00065">
    <property type="entry name" value="GAF"/>
    <property type="match status" value="1"/>
</dbReference>
<dbReference type="Pfam" id="PF13185">
    <property type="entry name" value="GAF_2"/>
    <property type="match status" value="1"/>
</dbReference>
<dbReference type="SMART" id="SM00387">
    <property type="entry name" value="HATPase_c"/>
    <property type="match status" value="1"/>
</dbReference>
<dbReference type="GO" id="GO:0016020">
    <property type="term" value="C:membrane"/>
    <property type="evidence" value="ECO:0007669"/>
    <property type="project" value="InterPro"/>
</dbReference>
<feature type="coiled-coil region" evidence="4">
    <location>
        <begin position="219"/>
        <end position="246"/>
    </location>
</feature>
<feature type="domain" description="GAF" evidence="5">
    <location>
        <begin position="32"/>
        <end position="180"/>
    </location>
</feature>
<dbReference type="PANTHER" id="PTHR24421">
    <property type="entry name" value="NITRATE/NITRITE SENSOR PROTEIN NARX-RELATED"/>
    <property type="match status" value="1"/>
</dbReference>
<keyword evidence="3" id="KW-0902">Two-component regulatory system</keyword>
<dbReference type="InterPro" id="IPR050482">
    <property type="entry name" value="Sensor_HK_TwoCompSys"/>
</dbReference>
<evidence type="ECO:0000256" key="2">
    <source>
        <dbReference type="ARBA" id="ARBA00022777"/>
    </source>
</evidence>
<dbReference type="Gene3D" id="3.30.565.10">
    <property type="entry name" value="Histidine kinase-like ATPase, C-terminal domain"/>
    <property type="match status" value="1"/>
</dbReference>
<reference evidence="7 8" key="1">
    <citation type="submission" date="2020-07" db="EMBL/GenBank/DDBJ databases">
        <title>Sequencing the genomes of 1000 actinobacteria strains.</title>
        <authorList>
            <person name="Klenk H.-P."/>
        </authorList>
    </citation>
    <scope>NUCLEOTIDE SEQUENCE [LARGE SCALE GENOMIC DNA]</scope>
    <source>
        <strain evidence="7 8">DSM 44749</strain>
    </source>
</reference>
<keyword evidence="1" id="KW-0808">Transferase</keyword>
<dbReference type="CDD" id="cd16917">
    <property type="entry name" value="HATPase_UhpB-NarQ-NarX-like"/>
    <property type="match status" value="1"/>
</dbReference>